<dbReference type="InterPro" id="IPR036192">
    <property type="entry name" value="Cell_div_ZapA-like_sf"/>
</dbReference>
<dbReference type="GO" id="GO:0043093">
    <property type="term" value="P:FtsZ-dependent cytokinesis"/>
    <property type="evidence" value="ECO:0007669"/>
    <property type="project" value="TreeGrafter"/>
</dbReference>
<proteinExistence type="predicted"/>
<keyword evidence="4 11" id="KW-0132">Cell division</keyword>
<dbReference type="Proteomes" id="UP000196255">
    <property type="component" value="Unassembled WGS sequence"/>
</dbReference>
<dbReference type="PANTHER" id="PTHR34981">
    <property type="entry name" value="CELL DIVISION PROTEIN ZAPA"/>
    <property type="match status" value="1"/>
</dbReference>
<dbReference type="GO" id="GO:0000921">
    <property type="term" value="P:septin ring assembly"/>
    <property type="evidence" value="ECO:0007669"/>
    <property type="project" value="TreeGrafter"/>
</dbReference>
<comment type="caution">
    <text evidence="11">The sequence shown here is derived from an EMBL/GenBank/DDBJ whole genome shotgun (WGS) entry which is preliminary data.</text>
</comment>
<evidence type="ECO:0000256" key="7">
    <source>
        <dbReference type="ARBA" id="ARBA00024910"/>
    </source>
</evidence>
<dbReference type="InterPro" id="IPR053712">
    <property type="entry name" value="Bac_CellDiv_Activator"/>
</dbReference>
<dbReference type="Proteomes" id="UP000192575">
    <property type="component" value="Unassembled WGS sequence"/>
</dbReference>
<dbReference type="Gene3D" id="6.10.250.790">
    <property type="match status" value="1"/>
</dbReference>
<dbReference type="InterPro" id="IPR007838">
    <property type="entry name" value="Cell_div_ZapA-like"/>
</dbReference>
<evidence type="ECO:0000256" key="9">
    <source>
        <dbReference type="ARBA" id="ARBA00033158"/>
    </source>
</evidence>
<evidence type="ECO:0000313" key="14">
    <source>
        <dbReference type="Proteomes" id="UP000196255"/>
    </source>
</evidence>
<gene>
    <name evidence="12" type="ORF">B5G36_00875</name>
    <name evidence="11" type="ORF">B6U56_05995</name>
</gene>
<evidence type="ECO:0000256" key="4">
    <source>
        <dbReference type="ARBA" id="ARBA00022618"/>
    </source>
</evidence>
<evidence type="ECO:0000256" key="3">
    <source>
        <dbReference type="ARBA" id="ARBA00022490"/>
    </source>
</evidence>
<evidence type="ECO:0000256" key="10">
    <source>
        <dbReference type="SAM" id="Coils"/>
    </source>
</evidence>
<protein>
    <recommendedName>
        <fullName evidence="2">Cell division protein ZapA</fullName>
    </recommendedName>
    <alternativeName>
        <fullName evidence="9">Z ring-associated protein ZapA</fullName>
    </alternativeName>
</protein>
<evidence type="ECO:0000313" key="11">
    <source>
        <dbReference type="EMBL" id="OQQ90823.1"/>
    </source>
</evidence>
<reference evidence="12" key="3">
    <citation type="journal article" date="2018" name="BMC Genomics">
        <title>Whole genome sequencing and function prediction of 133 gut anaerobes isolated from chicken caecum in pure cultures.</title>
        <authorList>
            <person name="Medvecky M."/>
            <person name="Cejkova D."/>
            <person name="Polansky O."/>
            <person name="Karasova D."/>
            <person name="Kubasova T."/>
            <person name="Cizek A."/>
            <person name="Rychlik I."/>
        </authorList>
    </citation>
    <scope>NUCLEOTIDE SEQUENCE</scope>
    <source>
        <strain evidence="12">An84</strain>
    </source>
</reference>
<keyword evidence="6" id="KW-0131">Cell cycle</keyword>
<comment type="subunit">
    <text evidence="8">Homodimer. Interacts with FtsZ.</text>
</comment>
<evidence type="ECO:0000256" key="5">
    <source>
        <dbReference type="ARBA" id="ARBA00023210"/>
    </source>
</evidence>
<evidence type="ECO:0000313" key="13">
    <source>
        <dbReference type="Proteomes" id="UP000192575"/>
    </source>
</evidence>
<dbReference type="GO" id="GO:0005829">
    <property type="term" value="C:cytosol"/>
    <property type="evidence" value="ECO:0007669"/>
    <property type="project" value="TreeGrafter"/>
</dbReference>
<dbReference type="SUPFAM" id="SSF102829">
    <property type="entry name" value="Cell division protein ZapA-like"/>
    <property type="match status" value="1"/>
</dbReference>
<dbReference type="AlphaFoldDB" id="A0A1V9R3W3"/>
<evidence type="ECO:0000256" key="1">
    <source>
        <dbReference type="ARBA" id="ARBA00004496"/>
    </source>
</evidence>
<dbReference type="PANTHER" id="PTHR34981:SF1">
    <property type="entry name" value="CELL DIVISION PROTEIN ZAPA"/>
    <property type="match status" value="1"/>
</dbReference>
<sequence>MSVILGKKRFKIEIGGKKYIIIGEGSQERMNAVVQLANEKLEKIKEQIPDISDEKAMTLLAINAFSEQLELQEELDKYTEK</sequence>
<keyword evidence="3" id="KW-0963">Cytoplasm</keyword>
<accession>A0A1V9R3W3</accession>
<evidence type="ECO:0000256" key="2">
    <source>
        <dbReference type="ARBA" id="ARBA00015195"/>
    </source>
</evidence>
<evidence type="ECO:0000256" key="6">
    <source>
        <dbReference type="ARBA" id="ARBA00023306"/>
    </source>
</evidence>
<dbReference type="GO" id="GO:0032153">
    <property type="term" value="C:cell division site"/>
    <property type="evidence" value="ECO:0007669"/>
    <property type="project" value="TreeGrafter"/>
</dbReference>
<comment type="subcellular location">
    <subcellularLocation>
        <location evidence="1">Cytoplasm</location>
    </subcellularLocation>
</comment>
<keyword evidence="5" id="KW-0717">Septation</keyword>
<dbReference type="EMBL" id="NBEF01000017">
    <property type="protein sequence ID" value="OQQ90823.1"/>
    <property type="molecule type" value="Genomic_DNA"/>
</dbReference>
<dbReference type="GO" id="GO:0030428">
    <property type="term" value="C:cell septum"/>
    <property type="evidence" value="ECO:0007669"/>
    <property type="project" value="TreeGrafter"/>
</dbReference>
<dbReference type="GO" id="GO:0000917">
    <property type="term" value="P:division septum assembly"/>
    <property type="evidence" value="ECO:0007669"/>
    <property type="project" value="UniProtKB-KW"/>
</dbReference>
<feature type="coiled-coil region" evidence="10">
    <location>
        <begin position="27"/>
        <end position="54"/>
    </location>
</feature>
<dbReference type="EMBL" id="NFHF01000002">
    <property type="protein sequence ID" value="OUN19430.1"/>
    <property type="molecule type" value="Genomic_DNA"/>
</dbReference>
<reference evidence="14" key="2">
    <citation type="submission" date="2017-04" db="EMBL/GenBank/DDBJ databases">
        <title>Function of individual gut microbiota members based on whole genome sequencing of pure cultures obtained from chicken caecum.</title>
        <authorList>
            <person name="Medvecky M."/>
            <person name="Cejkova D."/>
            <person name="Polansky O."/>
            <person name="Karasova D."/>
            <person name="Kubasova T."/>
            <person name="Cizek A."/>
            <person name="Rychlik I."/>
        </authorList>
    </citation>
    <scope>NUCLEOTIDE SEQUENCE [LARGE SCALE GENOMIC DNA]</scope>
    <source>
        <strain evidence="14">An84</strain>
    </source>
</reference>
<evidence type="ECO:0000256" key="8">
    <source>
        <dbReference type="ARBA" id="ARBA00026068"/>
    </source>
</evidence>
<evidence type="ECO:0000313" key="12">
    <source>
        <dbReference type="EMBL" id="OUN19430.1"/>
    </source>
</evidence>
<dbReference type="Pfam" id="PF05164">
    <property type="entry name" value="ZapA"/>
    <property type="match status" value="1"/>
</dbReference>
<organism evidence="11 13">
    <name type="scientific">Ligilactobacillus salivarius</name>
    <dbReference type="NCBI Taxonomy" id="1624"/>
    <lineage>
        <taxon>Bacteria</taxon>
        <taxon>Bacillati</taxon>
        <taxon>Bacillota</taxon>
        <taxon>Bacilli</taxon>
        <taxon>Lactobacillales</taxon>
        <taxon>Lactobacillaceae</taxon>
        <taxon>Ligilactobacillus</taxon>
    </lineage>
</organism>
<comment type="function">
    <text evidence="7">Activator of cell division through the inhibition of FtsZ GTPase activity, therefore promoting FtsZ assembly into bundles of protofilaments necessary for the formation of the division Z ring. It is recruited early at mid-cell but it is not essential for cell division.</text>
</comment>
<reference evidence="11 13" key="1">
    <citation type="submission" date="2017-03" db="EMBL/GenBank/DDBJ databases">
        <title>Phylogenomics and comparative genomics of Lactobacillus salivarius, a mammalian gut commensal.</title>
        <authorList>
            <person name="Harris H.M."/>
        </authorList>
    </citation>
    <scope>NUCLEOTIDE SEQUENCE [LARGE SCALE GENOMIC DNA]</scope>
    <source>
        <strain evidence="11 13">JCM 1047</strain>
    </source>
</reference>
<keyword evidence="10" id="KW-0175">Coiled coil</keyword>
<name>A0A1V9R3W3_9LACO</name>